<comment type="caution">
    <text evidence="1">The sequence shown here is derived from an EMBL/GenBank/DDBJ whole genome shotgun (WGS) entry which is preliminary data.</text>
</comment>
<gene>
    <name evidence="1" type="ORF">OPT61_g3345</name>
</gene>
<dbReference type="EMBL" id="JAPHNI010000169">
    <property type="protein sequence ID" value="KAJ8114880.1"/>
    <property type="molecule type" value="Genomic_DNA"/>
</dbReference>
<sequence length="272" mass="29504">MKVDEVNAFASANLSRSHVHIGGRAAEEPHIGLPQMPKHKGYLESYLSAHDSTAKWSCHTKDHVTFDDPRSGYLCPVSFGMTLYKWSIPQGPSPMWKGTIACRRRFLAMPDLHSGQLLLRRVNLATPVQTSIPIQATMVAGGCACGNVRYEAGGESAASVLCHCTDCRKIGGSTYSTNGVYDADQFKVTKGTPKQHKKKADSGNEIISNFCGDCGSTMWREGPAFPGKMILKLGTLDDSSILDNLNINAELFTDVRPKWVAAQDGAAQKPGM</sequence>
<keyword evidence="2" id="KW-1185">Reference proteome</keyword>
<organism evidence="1 2">
    <name type="scientific">Boeremia exigua</name>
    <dbReference type="NCBI Taxonomy" id="749465"/>
    <lineage>
        <taxon>Eukaryota</taxon>
        <taxon>Fungi</taxon>
        <taxon>Dikarya</taxon>
        <taxon>Ascomycota</taxon>
        <taxon>Pezizomycotina</taxon>
        <taxon>Dothideomycetes</taxon>
        <taxon>Pleosporomycetidae</taxon>
        <taxon>Pleosporales</taxon>
        <taxon>Pleosporineae</taxon>
        <taxon>Didymellaceae</taxon>
        <taxon>Boeremia</taxon>
    </lineage>
</organism>
<proteinExistence type="predicted"/>
<accession>A0ACC2II79</accession>
<evidence type="ECO:0000313" key="2">
    <source>
        <dbReference type="Proteomes" id="UP001153331"/>
    </source>
</evidence>
<evidence type="ECO:0000313" key="1">
    <source>
        <dbReference type="EMBL" id="KAJ8114880.1"/>
    </source>
</evidence>
<name>A0ACC2II79_9PLEO</name>
<protein>
    <submittedName>
        <fullName evidence="1">Uncharacterized protein</fullName>
    </submittedName>
</protein>
<reference evidence="1" key="1">
    <citation type="submission" date="2022-11" db="EMBL/GenBank/DDBJ databases">
        <title>Genome Sequence of Boeremia exigua.</title>
        <authorList>
            <person name="Buettner E."/>
        </authorList>
    </citation>
    <scope>NUCLEOTIDE SEQUENCE</scope>
    <source>
        <strain evidence="1">CU02</strain>
    </source>
</reference>
<dbReference type="Proteomes" id="UP001153331">
    <property type="component" value="Unassembled WGS sequence"/>
</dbReference>